<evidence type="ECO:0000313" key="1">
    <source>
        <dbReference type="EMBL" id="SVB29264.1"/>
    </source>
</evidence>
<reference evidence="1" key="1">
    <citation type="submission" date="2018-05" db="EMBL/GenBank/DDBJ databases">
        <authorList>
            <person name="Lanie J.A."/>
            <person name="Ng W.-L."/>
            <person name="Kazmierczak K.M."/>
            <person name="Andrzejewski T.M."/>
            <person name="Davidsen T.M."/>
            <person name="Wayne K.J."/>
            <person name="Tettelin H."/>
            <person name="Glass J.I."/>
            <person name="Rusch D."/>
            <person name="Podicherti R."/>
            <person name="Tsui H.-C.T."/>
            <person name="Winkler M.E."/>
        </authorList>
    </citation>
    <scope>NUCLEOTIDE SEQUENCE</scope>
</reference>
<protein>
    <submittedName>
        <fullName evidence="1">Uncharacterized protein</fullName>
    </submittedName>
</protein>
<organism evidence="1">
    <name type="scientific">marine metagenome</name>
    <dbReference type="NCBI Taxonomy" id="408172"/>
    <lineage>
        <taxon>unclassified sequences</taxon>
        <taxon>metagenomes</taxon>
        <taxon>ecological metagenomes</taxon>
    </lineage>
</organism>
<sequence>MIRYISLIVFLGFASGQNTFSIELLNERDYPMFINKVGEYNIKAGKSMRILKMKGVTNSSKIERINWETKNSFYWSDRLRTDNYPVVSPSCYTRDGVGYSTIGLLPEMKGTMVTVYGFYQNQVDSVKIFIQ</sequence>
<accession>A0A382CTW9</accession>
<proteinExistence type="predicted"/>
<dbReference type="EMBL" id="UINC01035987">
    <property type="protein sequence ID" value="SVB29264.1"/>
    <property type="molecule type" value="Genomic_DNA"/>
</dbReference>
<name>A0A382CTW9_9ZZZZ</name>
<gene>
    <name evidence="1" type="ORF">METZ01_LOCUS182118</name>
</gene>
<dbReference type="AlphaFoldDB" id="A0A382CTW9"/>